<dbReference type="Proteomes" id="UP001396334">
    <property type="component" value="Unassembled WGS sequence"/>
</dbReference>
<protein>
    <recommendedName>
        <fullName evidence="1">RNase H type-1 domain-containing protein</fullName>
    </recommendedName>
</protein>
<feature type="domain" description="RNase H type-1" evidence="1">
    <location>
        <begin position="42"/>
        <end position="149"/>
    </location>
</feature>
<reference evidence="2 3" key="1">
    <citation type="journal article" date="2024" name="G3 (Bethesda)">
        <title>Genome assembly of Hibiscus sabdariffa L. provides insights into metabolisms of medicinal natural products.</title>
        <authorList>
            <person name="Kim T."/>
        </authorList>
    </citation>
    <scope>NUCLEOTIDE SEQUENCE [LARGE SCALE GENOMIC DNA]</scope>
    <source>
        <strain evidence="2">TK-2024</strain>
        <tissue evidence="2">Old leaves</tissue>
    </source>
</reference>
<dbReference type="PANTHER" id="PTHR33033">
    <property type="entry name" value="POLYNUCLEOTIDYL TRANSFERASE, RIBONUCLEASE H-LIKE SUPERFAMILY PROTEIN-RELATED"/>
    <property type="match status" value="1"/>
</dbReference>
<accession>A0ABR2T4A6</accession>
<comment type="caution">
    <text evidence="2">The sequence shown here is derived from an EMBL/GenBank/DDBJ whole genome shotgun (WGS) entry which is preliminary data.</text>
</comment>
<keyword evidence="3" id="KW-1185">Reference proteome</keyword>
<dbReference type="InterPro" id="IPR002156">
    <property type="entry name" value="RNaseH_domain"/>
</dbReference>
<evidence type="ECO:0000313" key="3">
    <source>
        <dbReference type="Proteomes" id="UP001396334"/>
    </source>
</evidence>
<evidence type="ECO:0000313" key="2">
    <source>
        <dbReference type="EMBL" id="KAK9032311.1"/>
    </source>
</evidence>
<evidence type="ECO:0000259" key="1">
    <source>
        <dbReference type="Pfam" id="PF13456"/>
    </source>
</evidence>
<sequence>MEDWWVNPTTILSSKRVSADFVGSWCPPISGCFKFNISRAYRDHKAGCSGILRNEEGTLRALFSGPIEGSCIDFAKLVSIKATLELFLEANWSGVAGLFCEVDSHSVLNWLNVPAQHLVSIDLLVKKISNVQFCYVNRSNNRLAEGLTKDGVSRATFFKAWW</sequence>
<name>A0ABR2T4A6_9ROSI</name>
<gene>
    <name evidence="2" type="ORF">V6N11_056582</name>
</gene>
<dbReference type="Pfam" id="PF13456">
    <property type="entry name" value="RVT_3"/>
    <property type="match status" value="1"/>
</dbReference>
<dbReference type="PANTHER" id="PTHR33033:SF69">
    <property type="entry name" value="POLYNUCLEOTIDYL TRANSFERASE, RIBONUCLEASE H FOLD"/>
    <property type="match status" value="1"/>
</dbReference>
<dbReference type="EMBL" id="JBBPBN010000009">
    <property type="protein sequence ID" value="KAK9032311.1"/>
    <property type="molecule type" value="Genomic_DNA"/>
</dbReference>
<organism evidence="2 3">
    <name type="scientific">Hibiscus sabdariffa</name>
    <name type="common">roselle</name>
    <dbReference type="NCBI Taxonomy" id="183260"/>
    <lineage>
        <taxon>Eukaryota</taxon>
        <taxon>Viridiplantae</taxon>
        <taxon>Streptophyta</taxon>
        <taxon>Embryophyta</taxon>
        <taxon>Tracheophyta</taxon>
        <taxon>Spermatophyta</taxon>
        <taxon>Magnoliopsida</taxon>
        <taxon>eudicotyledons</taxon>
        <taxon>Gunneridae</taxon>
        <taxon>Pentapetalae</taxon>
        <taxon>rosids</taxon>
        <taxon>malvids</taxon>
        <taxon>Malvales</taxon>
        <taxon>Malvaceae</taxon>
        <taxon>Malvoideae</taxon>
        <taxon>Hibiscus</taxon>
    </lineage>
</organism>
<proteinExistence type="predicted"/>